<dbReference type="Proteomes" id="UP001152523">
    <property type="component" value="Unassembled WGS sequence"/>
</dbReference>
<keyword evidence="8" id="KW-0812">Transmembrane</keyword>
<comment type="similarity">
    <text evidence="3">Belongs to the HARBI1 family.</text>
</comment>
<evidence type="ECO:0000256" key="7">
    <source>
        <dbReference type="ARBA" id="ARBA00023242"/>
    </source>
</evidence>
<reference evidence="10" key="1">
    <citation type="submission" date="2022-07" db="EMBL/GenBank/DDBJ databases">
        <authorList>
            <person name="Macas J."/>
            <person name="Novak P."/>
            <person name="Neumann P."/>
        </authorList>
    </citation>
    <scope>NUCLEOTIDE SEQUENCE</scope>
</reference>
<comment type="caution">
    <text evidence="10">The sequence shown here is derived from an EMBL/GenBank/DDBJ whole genome shotgun (WGS) entry which is preliminary data.</text>
</comment>
<name>A0AAV0CP77_9ASTE</name>
<evidence type="ECO:0000256" key="2">
    <source>
        <dbReference type="ARBA" id="ARBA00004123"/>
    </source>
</evidence>
<evidence type="ECO:0000256" key="3">
    <source>
        <dbReference type="ARBA" id="ARBA00006958"/>
    </source>
</evidence>
<dbReference type="AlphaFoldDB" id="A0AAV0CP77"/>
<dbReference type="InterPro" id="IPR027806">
    <property type="entry name" value="HARBI1_dom"/>
</dbReference>
<proteinExistence type="inferred from homology"/>
<keyword evidence="4" id="KW-0540">Nuclease</keyword>
<evidence type="ECO:0000256" key="1">
    <source>
        <dbReference type="ARBA" id="ARBA00001968"/>
    </source>
</evidence>
<keyword evidence="5" id="KW-0479">Metal-binding</keyword>
<dbReference type="PANTHER" id="PTHR22930:SF190">
    <property type="entry name" value="OS06G0164500 PROTEIN"/>
    <property type="match status" value="1"/>
</dbReference>
<evidence type="ECO:0000259" key="9">
    <source>
        <dbReference type="Pfam" id="PF13359"/>
    </source>
</evidence>
<sequence>MDPRRQRRRRLAALLSSLVAELLSLLILLFPTSNPLPVSDCATNGDPLSDQHDVVFALLLHLLSTSEIAATLSLPPFTRKRRRGHFSEPGVQSDVQDPESRISGVVGIDSVKRRNPDSFKQFFNMKSSTFEWLCGLLEPLLECRDPVHSPLNLAAETRLGIGLFRLASGADFRDISDRFRVSVSVSKFCVKQLCRVLCTNFRFWVGFPSPNELASVSTQFDALTGIPNCCGAVKCVRFRIRRNHEAVPPKDNILHENAENTIAAQIVVDSSSRILSIIAGFHGQKTDSQILKSSTLYRDIENGAILKSQKVHIHGVAVPQFLAGEGAYPLLPWLILPFNCCSPGSNEEIFNNAHRIMLLPAHEAIASLRKWGVLNKSTESDDRVAVAYIGACSILHNMLLTREEDLSASFDEVDKHSLGLRRDLQFLEGKNGGDEIFTQRSELAAAIRAALAMKVSEQKLRLQ</sequence>
<keyword evidence="7" id="KW-0539">Nucleus</keyword>
<evidence type="ECO:0000256" key="8">
    <source>
        <dbReference type="SAM" id="Phobius"/>
    </source>
</evidence>
<feature type="transmembrane region" description="Helical" evidence="8">
    <location>
        <begin position="54"/>
        <end position="74"/>
    </location>
</feature>
<feature type="transmembrane region" description="Helical" evidence="8">
    <location>
        <begin position="12"/>
        <end position="30"/>
    </location>
</feature>
<keyword evidence="8" id="KW-1133">Transmembrane helix</keyword>
<keyword evidence="8" id="KW-0472">Membrane</keyword>
<dbReference type="EMBL" id="CAMAPF010000033">
    <property type="protein sequence ID" value="CAH9079798.1"/>
    <property type="molecule type" value="Genomic_DNA"/>
</dbReference>
<evidence type="ECO:0000256" key="4">
    <source>
        <dbReference type="ARBA" id="ARBA00022722"/>
    </source>
</evidence>
<protein>
    <recommendedName>
        <fullName evidence="9">DDE Tnp4 domain-containing protein</fullName>
    </recommendedName>
</protein>
<dbReference type="PANTHER" id="PTHR22930">
    <property type="match status" value="1"/>
</dbReference>
<dbReference type="GO" id="GO:0016787">
    <property type="term" value="F:hydrolase activity"/>
    <property type="evidence" value="ECO:0007669"/>
    <property type="project" value="UniProtKB-KW"/>
</dbReference>
<organism evidence="10 11">
    <name type="scientific">Cuscuta epithymum</name>
    <dbReference type="NCBI Taxonomy" id="186058"/>
    <lineage>
        <taxon>Eukaryota</taxon>
        <taxon>Viridiplantae</taxon>
        <taxon>Streptophyta</taxon>
        <taxon>Embryophyta</taxon>
        <taxon>Tracheophyta</taxon>
        <taxon>Spermatophyta</taxon>
        <taxon>Magnoliopsida</taxon>
        <taxon>eudicotyledons</taxon>
        <taxon>Gunneridae</taxon>
        <taxon>Pentapetalae</taxon>
        <taxon>asterids</taxon>
        <taxon>lamiids</taxon>
        <taxon>Solanales</taxon>
        <taxon>Convolvulaceae</taxon>
        <taxon>Cuscuteae</taxon>
        <taxon>Cuscuta</taxon>
        <taxon>Cuscuta subgen. Cuscuta</taxon>
    </lineage>
</organism>
<gene>
    <name evidence="10" type="ORF">CEPIT_LOCUS7056</name>
</gene>
<keyword evidence="11" id="KW-1185">Reference proteome</keyword>
<keyword evidence="6" id="KW-0378">Hydrolase</keyword>
<dbReference type="GO" id="GO:0004518">
    <property type="term" value="F:nuclease activity"/>
    <property type="evidence" value="ECO:0007669"/>
    <property type="project" value="UniProtKB-KW"/>
</dbReference>
<comment type="subcellular location">
    <subcellularLocation>
        <location evidence="2">Nucleus</location>
    </subcellularLocation>
</comment>
<evidence type="ECO:0000256" key="5">
    <source>
        <dbReference type="ARBA" id="ARBA00022723"/>
    </source>
</evidence>
<evidence type="ECO:0000313" key="10">
    <source>
        <dbReference type="EMBL" id="CAH9079798.1"/>
    </source>
</evidence>
<evidence type="ECO:0000313" key="11">
    <source>
        <dbReference type="Proteomes" id="UP001152523"/>
    </source>
</evidence>
<dbReference type="Pfam" id="PF13359">
    <property type="entry name" value="DDE_Tnp_4"/>
    <property type="match status" value="1"/>
</dbReference>
<dbReference type="InterPro" id="IPR045249">
    <property type="entry name" value="HARBI1-like"/>
</dbReference>
<feature type="domain" description="DDE Tnp4" evidence="9">
    <location>
        <begin position="255"/>
        <end position="397"/>
    </location>
</feature>
<accession>A0AAV0CP77</accession>
<comment type="cofactor">
    <cofactor evidence="1">
        <name>a divalent metal cation</name>
        <dbReference type="ChEBI" id="CHEBI:60240"/>
    </cofactor>
</comment>
<dbReference type="GO" id="GO:0046872">
    <property type="term" value="F:metal ion binding"/>
    <property type="evidence" value="ECO:0007669"/>
    <property type="project" value="UniProtKB-KW"/>
</dbReference>
<evidence type="ECO:0000256" key="6">
    <source>
        <dbReference type="ARBA" id="ARBA00022801"/>
    </source>
</evidence>
<dbReference type="GO" id="GO:0005634">
    <property type="term" value="C:nucleus"/>
    <property type="evidence" value="ECO:0007669"/>
    <property type="project" value="UniProtKB-SubCell"/>
</dbReference>